<keyword evidence="1" id="KW-0378">Hydrolase</keyword>
<comment type="pathway">
    <text evidence="1">Phospholipid metabolism; phosphatidylglycerol biosynthesis; phosphatidylglycerol from CDP-diacylglycerol: step 2/2.</text>
</comment>
<keyword evidence="1" id="KW-0479">Metal-binding</keyword>
<protein>
    <recommendedName>
        <fullName evidence="1">Phosphatidylglycerophosphatase A</fullName>
        <ecNumber evidence="1">3.1.3.27</ecNumber>
    </recommendedName>
    <alternativeName>
        <fullName evidence="1">Phosphatidylglycerolphosphate phosphatase A</fullName>
    </alternativeName>
</protein>
<keyword evidence="1 3" id="KW-0812">Transmembrane</keyword>
<reference evidence="5 6" key="1">
    <citation type="submission" date="2019-03" db="EMBL/GenBank/DDBJ databases">
        <title>Genomic Encyclopedia of Type Strains, Phase IV (KMG-IV): sequencing the most valuable type-strain genomes for metagenomic binning, comparative biology and taxonomic classification.</title>
        <authorList>
            <person name="Goeker M."/>
        </authorList>
    </citation>
    <scope>NUCLEOTIDE SEQUENCE [LARGE SCALE GENOMIC DNA]</scope>
    <source>
        <strain evidence="5 6">DSM 25082</strain>
    </source>
</reference>
<feature type="region of interest" description="Disordered" evidence="2">
    <location>
        <begin position="1"/>
        <end position="22"/>
    </location>
</feature>
<feature type="transmembrane region" description="Helical" evidence="3">
    <location>
        <begin position="118"/>
        <end position="142"/>
    </location>
</feature>
<feature type="transmembrane region" description="Helical" evidence="3">
    <location>
        <begin position="171"/>
        <end position="191"/>
    </location>
</feature>
<evidence type="ECO:0000256" key="2">
    <source>
        <dbReference type="SAM" id="MobiDB-lite"/>
    </source>
</evidence>
<dbReference type="CDD" id="cd06971">
    <property type="entry name" value="PgpA"/>
    <property type="match status" value="1"/>
</dbReference>
<accession>A0A4R6NC40</accession>
<feature type="transmembrane region" description="Helical" evidence="3">
    <location>
        <begin position="81"/>
        <end position="98"/>
    </location>
</feature>
<evidence type="ECO:0000259" key="4">
    <source>
        <dbReference type="Pfam" id="PF04608"/>
    </source>
</evidence>
<dbReference type="GO" id="GO:0005886">
    <property type="term" value="C:plasma membrane"/>
    <property type="evidence" value="ECO:0007669"/>
    <property type="project" value="UniProtKB-SubCell"/>
</dbReference>
<dbReference type="GO" id="GO:0009395">
    <property type="term" value="P:phospholipid catabolic process"/>
    <property type="evidence" value="ECO:0007669"/>
    <property type="project" value="UniProtKB-KW"/>
</dbReference>
<dbReference type="AlphaFoldDB" id="A0A4R6NC40"/>
<dbReference type="Pfam" id="PF04608">
    <property type="entry name" value="PgpA"/>
    <property type="match status" value="1"/>
</dbReference>
<dbReference type="SUPFAM" id="SSF101307">
    <property type="entry name" value="YutG-like"/>
    <property type="match status" value="1"/>
</dbReference>
<keyword evidence="1" id="KW-0460">Magnesium</keyword>
<evidence type="ECO:0000256" key="1">
    <source>
        <dbReference type="PIRNR" id="PIRNR006162"/>
    </source>
</evidence>
<feature type="domain" description="YutG/PgpA" evidence="4">
    <location>
        <begin position="41"/>
        <end position="190"/>
    </location>
</feature>
<comment type="caution">
    <text evidence="5">The sequence shown here is derived from an EMBL/GenBank/DDBJ whole genome shotgun (WGS) entry which is preliminary data.</text>
</comment>
<keyword evidence="1" id="KW-1208">Phospholipid metabolism</keyword>
<dbReference type="PANTHER" id="PTHR36305:SF1">
    <property type="entry name" value="PHOSPHATIDYLGLYCEROPHOSPHATASE A"/>
    <property type="match status" value="1"/>
</dbReference>
<keyword evidence="1" id="KW-0442">Lipid degradation</keyword>
<keyword evidence="1" id="KW-0595">Phospholipid degradation</keyword>
<dbReference type="PANTHER" id="PTHR36305">
    <property type="entry name" value="PHOSPHATIDYLGLYCEROPHOSPHATASE A"/>
    <property type="match status" value="1"/>
</dbReference>
<dbReference type="InterPro" id="IPR026037">
    <property type="entry name" value="PgpA"/>
</dbReference>
<keyword evidence="1 3" id="KW-0472">Membrane</keyword>
<dbReference type="GO" id="GO:0006655">
    <property type="term" value="P:phosphatidylglycerol biosynthetic process"/>
    <property type="evidence" value="ECO:0007669"/>
    <property type="project" value="UniProtKB-UniPathway"/>
</dbReference>
<dbReference type="InterPro" id="IPR036681">
    <property type="entry name" value="PgpA-like_sf"/>
</dbReference>
<comment type="cofactor">
    <cofactor evidence="1">
        <name>Mg(2+)</name>
        <dbReference type="ChEBI" id="CHEBI:18420"/>
    </cofactor>
</comment>
<name>A0A4R6NC40_9BURK</name>
<gene>
    <name evidence="5" type="ORF">DFR39_101574</name>
</gene>
<dbReference type="GO" id="GO:0008962">
    <property type="term" value="F:phosphatidylglycerophosphatase activity"/>
    <property type="evidence" value="ECO:0007669"/>
    <property type="project" value="UniProtKB-EC"/>
</dbReference>
<dbReference type="Proteomes" id="UP000295357">
    <property type="component" value="Unassembled WGS sequence"/>
</dbReference>
<keyword evidence="1" id="KW-1003">Cell membrane</keyword>
<sequence>MSSSSTDTEQARTEAPASAPEQDLAPRRATAGFMLRHPAHWIALGFGSGLAPKAPGTVGTLWAWAAFLVLDVWLSDAQWGWLIAGGTLLGWWACTVTARNLRTPDPGAIVWDEVLAFWAVLWLVMPTGFWGQAVAFALFRFFDAAKPGPVRWADGLFKGQRGRPVGWAQGFGILFDDFVAAGCTLLVIALWRSLVG</sequence>
<dbReference type="GO" id="GO:0046872">
    <property type="term" value="F:metal ion binding"/>
    <property type="evidence" value="ECO:0007669"/>
    <property type="project" value="UniProtKB-KW"/>
</dbReference>
<comment type="catalytic activity">
    <reaction evidence="1">
        <text>a 1,2-diacyl-sn-glycero-3-phospho-(1'-sn-glycero-3'-phosphate) + H2O = a 1,2-diacyl-sn-glycero-3-phospho-(1'-sn-glycerol) + phosphate</text>
        <dbReference type="Rhea" id="RHEA:33751"/>
        <dbReference type="ChEBI" id="CHEBI:15377"/>
        <dbReference type="ChEBI" id="CHEBI:43474"/>
        <dbReference type="ChEBI" id="CHEBI:60110"/>
        <dbReference type="ChEBI" id="CHEBI:64716"/>
        <dbReference type="EC" id="3.1.3.27"/>
    </reaction>
</comment>
<dbReference type="EC" id="3.1.3.27" evidence="1"/>
<comment type="subcellular location">
    <subcellularLocation>
        <location evidence="1">Cell inner membrane</location>
        <topology evidence="1">Multi-pass membrane protein</topology>
    </subcellularLocation>
</comment>
<dbReference type="EMBL" id="SNXE01000001">
    <property type="protein sequence ID" value="TDP13100.1"/>
    <property type="molecule type" value="Genomic_DNA"/>
</dbReference>
<keyword evidence="1" id="KW-0443">Lipid metabolism</keyword>
<comment type="function">
    <text evidence="1">Lipid phosphatase which dephosphorylates phosphatidylglycerophosphate (PGP) to phosphatidylglycerol (PG).</text>
</comment>
<evidence type="ECO:0000313" key="6">
    <source>
        <dbReference type="Proteomes" id="UP000295357"/>
    </source>
</evidence>
<evidence type="ECO:0000313" key="5">
    <source>
        <dbReference type="EMBL" id="TDP13100.1"/>
    </source>
</evidence>
<evidence type="ECO:0000256" key="3">
    <source>
        <dbReference type="SAM" id="Phobius"/>
    </source>
</evidence>
<dbReference type="PIRSF" id="PIRSF006162">
    <property type="entry name" value="PgpA"/>
    <property type="match status" value="1"/>
</dbReference>
<dbReference type="UniPathway" id="UPA00084">
    <property type="reaction ID" value="UER00504"/>
</dbReference>
<keyword evidence="3" id="KW-1133">Transmembrane helix</keyword>
<proteinExistence type="predicted"/>
<dbReference type="InterPro" id="IPR007686">
    <property type="entry name" value="YutG/PgpA"/>
</dbReference>
<keyword evidence="6" id="KW-1185">Reference proteome</keyword>
<keyword evidence="1" id="KW-0997">Cell inner membrane</keyword>
<organism evidence="5 6">
    <name type="scientific">Roseateles asaccharophilus</name>
    <dbReference type="NCBI Taxonomy" id="582607"/>
    <lineage>
        <taxon>Bacteria</taxon>
        <taxon>Pseudomonadati</taxon>
        <taxon>Pseudomonadota</taxon>
        <taxon>Betaproteobacteria</taxon>
        <taxon>Burkholderiales</taxon>
        <taxon>Sphaerotilaceae</taxon>
        <taxon>Roseateles</taxon>
    </lineage>
</organism>